<dbReference type="Pfam" id="PF26182">
    <property type="entry name" value="Ig_NUP210_5th"/>
    <property type="match status" value="1"/>
</dbReference>
<evidence type="ECO:0000259" key="1">
    <source>
        <dbReference type="Pfam" id="PF22963"/>
    </source>
</evidence>
<dbReference type="PANTHER" id="PTHR23019">
    <property type="entry name" value="NUCLEAR PORE MEMBRANE GLYCOPROTEIN GP210-RELATED"/>
    <property type="match status" value="1"/>
</dbReference>
<feature type="domain" description="NUP210 Ig-like" evidence="1">
    <location>
        <begin position="1"/>
        <end position="75"/>
    </location>
</feature>
<dbReference type="SUPFAM" id="SSF49373">
    <property type="entry name" value="Invasin/intimin cell-adhesion fragments"/>
    <property type="match status" value="1"/>
</dbReference>
<dbReference type="AlphaFoldDB" id="A0A7J8BFJ5"/>
<feature type="domain" description="NUP210 Ig-like" evidence="2">
    <location>
        <begin position="263"/>
        <end position="320"/>
    </location>
</feature>
<evidence type="ECO:0000259" key="2">
    <source>
        <dbReference type="Pfam" id="PF24935"/>
    </source>
</evidence>
<evidence type="ECO:0000313" key="4">
    <source>
        <dbReference type="EMBL" id="KAF6397484.1"/>
    </source>
</evidence>
<reference evidence="4 5" key="1">
    <citation type="journal article" date="2020" name="Nature">
        <title>Six reference-quality genomes reveal evolution of bat adaptations.</title>
        <authorList>
            <person name="Jebb D."/>
            <person name="Huang Z."/>
            <person name="Pippel M."/>
            <person name="Hughes G.M."/>
            <person name="Lavrichenko K."/>
            <person name="Devanna P."/>
            <person name="Winkler S."/>
            <person name="Jermiin L.S."/>
            <person name="Skirmuntt E.C."/>
            <person name="Katzourakis A."/>
            <person name="Burkitt-Gray L."/>
            <person name="Ray D.A."/>
            <person name="Sullivan K.A.M."/>
            <person name="Roscito J.G."/>
            <person name="Kirilenko B.M."/>
            <person name="Davalos L.M."/>
            <person name="Corthals A.P."/>
            <person name="Power M.L."/>
            <person name="Jones G."/>
            <person name="Ransome R.D."/>
            <person name="Dechmann D.K.N."/>
            <person name="Locatelli A.G."/>
            <person name="Puechmaille S.J."/>
            <person name="Fedrigo O."/>
            <person name="Jarvis E.D."/>
            <person name="Hiller M."/>
            <person name="Vernes S.C."/>
            <person name="Myers E.W."/>
            <person name="Teeling E.C."/>
        </authorList>
    </citation>
    <scope>NUCLEOTIDE SEQUENCE [LARGE SCALE GENOMIC DNA]</scope>
    <source>
        <strain evidence="4">MRouAeg1</strain>
        <tissue evidence="4">Muscle</tissue>
    </source>
</reference>
<dbReference type="InterPro" id="IPR045197">
    <property type="entry name" value="NUP210-like"/>
</dbReference>
<comment type="caution">
    <text evidence="4">The sequence shown here is derived from an EMBL/GenBank/DDBJ whole genome shotgun (WGS) entry which is preliminary data.</text>
</comment>
<name>A0A7J8BFJ5_ROUAE</name>
<dbReference type="InterPro" id="IPR055098">
    <property type="entry name" value="Ig_NUP210_3rd"/>
</dbReference>
<organism evidence="4 5">
    <name type="scientific">Rousettus aegyptiacus</name>
    <name type="common">Egyptian fruit bat</name>
    <name type="synonym">Pteropus aegyptiacus</name>
    <dbReference type="NCBI Taxonomy" id="9407"/>
    <lineage>
        <taxon>Eukaryota</taxon>
        <taxon>Metazoa</taxon>
        <taxon>Chordata</taxon>
        <taxon>Craniata</taxon>
        <taxon>Vertebrata</taxon>
        <taxon>Euteleostomi</taxon>
        <taxon>Mammalia</taxon>
        <taxon>Eutheria</taxon>
        <taxon>Laurasiatheria</taxon>
        <taxon>Chiroptera</taxon>
        <taxon>Yinpterochiroptera</taxon>
        <taxon>Pteropodoidea</taxon>
        <taxon>Pteropodidae</taxon>
        <taxon>Rousettinae</taxon>
        <taxon>Rousettus</taxon>
    </lineage>
</organism>
<proteinExistence type="predicted"/>
<dbReference type="InterPro" id="IPR008964">
    <property type="entry name" value="Invasin/intimin_cell_adhesion"/>
</dbReference>
<dbReference type="Gene3D" id="2.60.40.1080">
    <property type="match status" value="1"/>
</dbReference>
<dbReference type="InterPro" id="IPR056897">
    <property type="entry name" value="Ig_NUP210_4th"/>
</dbReference>
<dbReference type="PANTHER" id="PTHR23019:SF1">
    <property type="entry name" value="NUCLEAR PORE MEMBRANE GLYCOPROTEIN 210-LIKE"/>
    <property type="match status" value="1"/>
</dbReference>
<dbReference type="Proteomes" id="UP000593571">
    <property type="component" value="Unassembled WGS sequence"/>
</dbReference>
<feature type="domain" description="NUP210 fourth Ig-like" evidence="3">
    <location>
        <begin position="85"/>
        <end position="161"/>
    </location>
</feature>
<keyword evidence="5" id="KW-1185">Reference proteome</keyword>
<evidence type="ECO:0000313" key="5">
    <source>
        <dbReference type="Proteomes" id="UP000593571"/>
    </source>
</evidence>
<dbReference type="GO" id="GO:0005643">
    <property type="term" value="C:nuclear pore"/>
    <property type="evidence" value="ECO:0007669"/>
    <property type="project" value="TreeGrafter"/>
</dbReference>
<gene>
    <name evidence="4" type="ORF">HJG63_014487</name>
</gene>
<dbReference type="Pfam" id="PF24991">
    <property type="entry name" value="Ig_NUP210_4th"/>
    <property type="match status" value="1"/>
</dbReference>
<sequence>MTEVAFPLEHYTLELQDHRVAYNESLSGQVAVLNEKTAVVTAIQLGQTNLIFVHKNVHMRSVSGFPNYTIYVVEPGFLGLTVQPGGRWSLEVGQTYVITVEVFDKSSTKVYISDNLRIKYQFSSEYFEEQLSTVNCSYHIVKALRAGTTVINASLMSIRTQPIKVPIMHQQDVKIYFPIKLTPSFLAFPHHPTGMLYRYKVQVEGGSGNFTWSSSNESVAVVTTKGVVAAGQIGGHSAVLARDVQNPFRYGEIQIYVLKLSKIELLPFHADAEIGQVIEVPIAMYHVAKETKEAVAFTDCSHLPLDLNMDKQGVFALLKEGERRLCSFSFLCF</sequence>
<dbReference type="InterPro" id="IPR056898">
    <property type="entry name" value="Ig_NUP210_6th"/>
</dbReference>
<protein>
    <submittedName>
        <fullName evidence="4">Nucleoporin 210 like</fullName>
    </submittedName>
</protein>
<accession>A0A7J8BFJ5</accession>
<evidence type="ECO:0000259" key="3">
    <source>
        <dbReference type="Pfam" id="PF24991"/>
    </source>
</evidence>
<dbReference type="EMBL" id="JACASE010000017">
    <property type="protein sequence ID" value="KAF6397484.1"/>
    <property type="molecule type" value="Genomic_DNA"/>
</dbReference>
<dbReference type="Pfam" id="PF22963">
    <property type="entry name" value="Ig_NUP210_3rd"/>
    <property type="match status" value="1"/>
</dbReference>
<dbReference type="Pfam" id="PF24935">
    <property type="entry name" value="Ig_NUP210_6th"/>
    <property type="match status" value="1"/>
</dbReference>